<keyword evidence="2" id="KW-1185">Reference proteome</keyword>
<evidence type="ECO:0000313" key="2">
    <source>
        <dbReference type="Proteomes" id="UP001497512"/>
    </source>
</evidence>
<reference evidence="1" key="1">
    <citation type="submission" date="2024-02" db="EMBL/GenBank/DDBJ databases">
        <authorList>
            <consortium name="ELIXIR-Norway"/>
            <consortium name="Elixir Norway"/>
        </authorList>
    </citation>
    <scope>NUCLEOTIDE SEQUENCE</scope>
</reference>
<accession>A0ABP0TSY9</accession>
<gene>
    <name evidence="1" type="ORF">CSSPTR1EN2_LOCUS6987</name>
</gene>
<dbReference type="Proteomes" id="UP001497512">
    <property type="component" value="Chromosome 14"/>
</dbReference>
<organism evidence="1 2">
    <name type="scientific">Sphagnum troendelagicum</name>
    <dbReference type="NCBI Taxonomy" id="128251"/>
    <lineage>
        <taxon>Eukaryota</taxon>
        <taxon>Viridiplantae</taxon>
        <taxon>Streptophyta</taxon>
        <taxon>Embryophyta</taxon>
        <taxon>Bryophyta</taxon>
        <taxon>Sphagnophytina</taxon>
        <taxon>Sphagnopsida</taxon>
        <taxon>Sphagnales</taxon>
        <taxon>Sphagnaceae</taxon>
        <taxon>Sphagnum</taxon>
    </lineage>
</organism>
<sequence>MSGLISSSKSIVRRGAKHGEKQNSWGPWALVMHEACGKDSPGSLQNKDLLDASAGLSHMLRAPHWSLSRSRHALVLVLAVVRPGIMTQHWFLCSCMTSCLRHGCGLLIVADRTARTMGVAHPPLLKVEIIMCGLWRAHMNQRSIQAFAAYLFTGLQPALPPDLQESGLNLKFDFAVADLGKQQDGLYLLFKHLKLEKIYSYV</sequence>
<protein>
    <submittedName>
        <fullName evidence="1">Uncharacterized protein</fullName>
    </submittedName>
</protein>
<dbReference type="EMBL" id="OZ019906">
    <property type="protein sequence ID" value="CAK9203640.1"/>
    <property type="molecule type" value="Genomic_DNA"/>
</dbReference>
<name>A0ABP0TSY9_9BRYO</name>
<evidence type="ECO:0000313" key="1">
    <source>
        <dbReference type="EMBL" id="CAK9203640.1"/>
    </source>
</evidence>
<proteinExistence type="predicted"/>